<dbReference type="EC" id="1.4.3.16" evidence="4 10"/>
<dbReference type="Gene3D" id="3.50.50.60">
    <property type="entry name" value="FAD/NAD(P)-binding domain"/>
    <property type="match status" value="1"/>
</dbReference>
<keyword evidence="16" id="KW-1185">Reference proteome</keyword>
<dbReference type="GO" id="GO:0008734">
    <property type="term" value="F:L-aspartate oxidase activity"/>
    <property type="evidence" value="ECO:0007669"/>
    <property type="project" value="UniProtKB-EC"/>
</dbReference>
<evidence type="ECO:0000256" key="10">
    <source>
        <dbReference type="NCBIfam" id="TIGR00551"/>
    </source>
</evidence>
<keyword evidence="7 11" id="KW-0274">FAD</keyword>
<feature type="domain" description="FAD-dependent oxidoreductase 2 FAD-binding" evidence="13">
    <location>
        <begin position="4"/>
        <end position="383"/>
    </location>
</feature>
<evidence type="ECO:0000313" key="15">
    <source>
        <dbReference type="EMBL" id="CAG9178885.1"/>
    </source>
</evidence>
<dbReference type="Proteomes" id="UP000706525">
    <property type="component" value="Unassembled WGS sequence"/>
</dbReference>
<evidence type="ECO:0000259" key="14">
    <source>
        <dbReference type="Pfam" id="PF02910"/>
    </source>
</evidence>
<dbReference type="SUPFAM" id="SSF46977">
    <property type="entry name" value="Succinate dehydrogenase/fumarate reductase flavoprotein C-terminal domain"/>
    <property type="match status" value="1"/>
</dbReference>
<dbReference type="RefSeq" id="WP_223991749.1">
    <property type="nucleotide sequence ID" value="NZ_CAJZAG010000008.1"/>
</dbReference>
<comment type="pathway">
    <text evidence="2 11">Cofactor biosynthesis; NAD(+) biosynthesis; iminoaspartate from L-aspartate (oxidase route): step 1/1.</text>
</comment>
<feature type="domain" description="Fumarate reductase/succinate dehydrogenase flavoprotein-like C-terminal" evidence="14">
    <location>
        <begin position="432"/>
        <end position="512"/>
    </location>
</feature>
<keyword evidence="6 11" id="KW-0662">Pyridine nucleotide biosynthesis</keyword>
<comment type="similarity">
    <text evidence="3 11">Belongs to the FAD-dependent oxidoreductase 2 family. NadB subfamily.</text>
</comment>
<proteinExistence type="inferred from homology"/>
<gene>
    <name evidence="15" type="primary">nadB</name>
    <name evidence="15" type="ORF">LMG32289_04212</name>
</gene>
<dbReference type="InterPro" id="IPR005288">
    <property type="entry name" value="NadB"/>
</dbReference>
<evidence type="ECO:0000256" key="8">
    <source>
        <dbReference type="ARBA" id="ARBA00023002"/>
    </source>
</evidence>
<dbReference type="Pfam" id="PF00890">
    <property type="entry name" value="FAD_binding_2"/>
    <property type="match status" value="1"/>
</dbReference>
<accession>A0ABN7Z3P1</accession>
<keyword evidence="8 11" id="KW-0560">Oxidoreductase</keyword>
<feature type="coiled-coil region" evidence="12">
    <location>
        <begin position="444"/>
        <end position="471"/>
    </location>
</feature>
<evidence type="ECO:0000259" key="13">
    <source>
        <dbReference type="Pfam" id="PF00890"/>
    </source>
</evidence>
<sequence>MNYDVAIVGSGLAGLTVALQLAETHRVAMLTKRAMTQGASDWAQGGIAAVLDSGDSYDEHTQDTLVAGAGLCDEGATRFIVEHGRESIQWLIDRGVPFTRDDQAELGFHLTREGGHSHRRIIHAADATGHAVVTTLAEQARRHPNITIIEDQFAIDLITAEKLGLAGNKCYGLYVLDDATGEVRTITATHTVLAAGGAGKVYLYTTNPDTATGDGIAMAWRAGCRVANMEFIQFHPTCLYHPYAKSFLISEAVRGEGGLLKLPDGTRFMPEHDTREELAPRDVVARAIDFEMKKRGLDCVYLDITHQPPEFLKEHFPTIYARCLELGIDITREPIPVVPAAHYTCGGVVTDTSGRTDLSNLYAVGESACTGLHGANRLASNSLLECIVIGRAAATDIASQDKAGAPDISLPAWDESRVSDADEEVVVSHNWDELRRMMWNYVGIVRTDKRLERAQHRIGLLREEIAEYYANFRVTRDLLELRNLVEVASLIVDSAYSRHESRGLHFSRDYPETLPKALPTVLQPLTGRAEAHRNGKQKLNR</sequence>
<reference evidence="15 16" key="1">
    <citation type="submission" date="2021-08" db="EMBL/GenBank/DDBJ databases">
        <authorList>
            <person name="Peeters C."/>
        </authorList>
    </citation>
    <scope>NUCLEOTIDE SEQUENCE [LARGE SCALE GENOMIC DNA]</scope>
    <source>
        <strain evidence="15 16">LMG 32289</strain>
    </source>
</reference>
<dbReference type="PRINTS" id="PR00368">
    <property type="entry name" value="FADPNR"/>
</dbReference>
<dbReference type="InterPro" id="IPR037099">
    <property type="entry name" value="Fum_R/Succ_DH_flav-like_C_sf"/>
</dbReference>
<evidence type="ECO:0000256" key="3">
    <source>
        <dbReference type="ARBA" id="ARBA00008562"/>
    </source>
</evidence>
<dbReference type="InterPro" id="IPR027477">
    <property type="entry name" value="Succ_DH/fumarate_Rdtase_cat_sf"/>
</dbReference>
<dbReference type="Pfam" id="PF02910">
    <property type="entry name" value="Succ_DH_flav_C"/>
    <property type="match status" value="1"/>
</dbReference>
<dbReference type="SUPFAM" id="SSF51905">
    <property type="entry name" value="FAD/NAD(P)-binding domain"/>
    <property type="match status" value="1"/>
</dbReference>
<dbReference type="NCBIfam" id="TIGR00551">
    <property type="entry name" value="nadB"/>
    <property type="match status" value="1"/>
</dbReference>
<evidence type="ECO:0000256" key="9">
    <source>
        <dbReference type="ARBA" id="ARBA00048305"/>
    </source>
</evidence>
<comment type="caution">
    <text evidence="15">The sequence shown here is derived from an EMBL/GenBank/DDBJ whole genome shotgun (WGS) entry which is preliminary data.</text>
</comment>
<dbReference type="PANTHER" id="PTHR42716:SF2">
    <property type="entry name" value="L-ASPARTATE OXIDASE, CHLOROPLASTIC"/>
    <property type="match status" value="1"/>
</dbReference>
<comment type="catalytic activity">
    <reaction evidence="9">
        <text>L-aspartate + O2 = iminosuccinate + H2O2</text>
        <dbReference type="Rhea" id="RHEA:25876"/>
        <dbReference type="ChEBI" id="CHEBI:15379"/>
        <dbReference type="ChEBI" id="CHEBI:16240"/>
        <dbReference type="ChEBI" id="CHEBI:29991"/>
        <dbReference type="ChEBI" id="CHEBI:77875"/>
        <dbReference type="EC" id="1.4.3.16"/>
    </reaction>
    <physiologicalReaction direction="left-to-right" evidence="9">
        <dbReference type="Rhea" id="RHEA:25877"/>
    </physiologicalReaction>
</comment>
<comment type="subcellular location">
    <subcellularLocation>
        <location evidence="11">Cytoplasm</location>
    </subcellularLocation>
</comment>
<evidence type="ECO:0000256" key="7">
    <source>
        <dbReference type="ARBA" id="ARBA00022827"/>
    </source>
</evidence>
<keyword evidence="5 11" id="KW-0285">Flavoprotein</keyword>
<protein>
    <recommendedName>
        <fullName evidence="4 10">L-aspartate oxidase</fullName>
        <ecNumber evidence="4 10">1.4.3.16</ecNumber>
    </recommendedName>
</protein>
<dbReference type="PANTHER" id="PTHR42716">
    <property type="entry name" value="L-ASPARTATE OXIDASE"/>
    <property type="match status" value="1"/>
</dbReference>
<comment type="function">
    <text evidence="11">Catalyzes the oxidation of L-aspartate to iminoaspartate.</text>
</comment>
<name>A0ABN7Z3P1_9BURK</name>
<dbReference type="NCBIfam" id="NF006567">
    <property type="entry name" value="PRK09077.1"/>
    <property type="match status" value="1"/>
</dbReference>
<dbReference type="InterPro" id="IPR015939">
    <property type="entry name" value="Fum_Rdtase/Succ_DH_flav-like_C"/>
</dbReference>
<dbReference type="InterPro" id="IPR003953">
    <property type="entry name" value="FAD-dep_OxRdtase_2_FAD-bd"/>
</dbReference>
<evidence type="ECO:0000256" key="12">
    <source>
        <dbReference type="SAM" id="Coils"/>
    </source>
</evidence>
<organism evidence="15 16">
    <name type="scientific">Cupriavidus pampae</name>
    <dbReference type="NCBI Taxonomy" id="659251"/>
    <lineage>
        <taxon>Bacteria</taxon>
        <taxon>Pseudomonadati</taxon>
        <taxon>Pseudomonadota</taxon>
        <taxon>Betaproteobacteria</taxon>
        <taxon>Burkholderiales</taxon>
        <taxon>Burkholderiaceae</taxon>
        <taxon>Cupriavidus</taxon>
    </lineage>
</organism>
<dbReference type="PIRSF" id="PIRSF000171">
    <property type="entry name" value="SDHA_APRA_LASPO"/>
    <property type="match status" value="1"/>
</dbReference>
<evidence type="ECO:0000313" key="16">
    <source>
        <dbReference type="Proteomes" id="UP000706525"/>
    </source>
</evidence>
<dbReference type="Gene3D" id="3.90.700.10">
    <property type="entry name" value="Succinate dehydrogenase/fumarate reductase flavoprotein, catalytic domain"/>
    <property type="match status" value="1"/>
</dbReference>
<keyword evidence="12" id="KW-0175">Coiled coil</keyword>
<dbReference type="InterPro" id="IPR036188">
    <property type="entry name" value="FAD/NAD-bd_sf"/>
</dbReference>
<evidence type="ECO:0000256" key="6">
    <source>
        <dbReference type="ARBA" id="ARBA00022642"/>
    </source>
</evidence>
<comment type="cofactor">
    <cofactor evidence="1 11">
        <name>FAD</name>
        <dbReference type="ChEBI" id="CHEBI:57692"/>
    </cofactor>
</comment>
<evidence type="ECO:0000256" key="1">
    <source>
        <dbReference type="ARBA" id="ARBA00001974"/>
    </source>
</evidence>
<dbReference type="EMBL" id="CAJZAG010000008">
    <property type="protein sequence ID" value="CAG9178885.1"/>
    <property type="molecule type" value="Genomic_DNA"/>
</dbReference>
<evidence type="ECO:0000256" key="5">
    <source>
        <dbReference type="ARBA" id="ARBA00022630"/>
    </source>
</evidence>
<dbReference type="SUPFAM" id="SSF56425">
    <property type="entry name" value="Succinate dehydrogenase/fumarate reductase flavoprotein, catalytic domain"/>
    <property type="match status" value="1"/>
</dbReference>
<evidence type="ECO:0000256" key="2">
    <source>
        <dbReference type="ARBA" id="ARBA00004950"/>
    </source>
</evidence>
<evidence type="ECO:0000256" key="4">
    <source>
        <dbReference type="ARBA" id="ARBA00012173"/>
    </source>
</evidence>
<dbReference type="Gene3D" id="1.20.58.100">
    <property type="entry name" value="Fumarate reductase/succinate dehydrogenase flavoprotein-like, C-terminal domain"/>
    <property type="match status" value="1"/>
</dbReference>
<evidence type="ECO:0000256" key="11">
    <source>
        <dbReference type="RuleBase" id="RU362049"/>
    </source>
</evidence>